<feature type="domain" description="DUF4097" evidence="3">
    <location>
        <begin position="110"/>
        <end position="254"/>
    </location>
</feature>
<dbReference type="EMBL" id="CP015163">
    <property type="protein sequence ID" value="AXB46406.1"/>
    <property type="molecule type" value="Genomic_DNA"/>
</dbReference>
<feature type="transmembrane region" description="Helical" evidence="2">
    <location>
        <begin position="7"/>
        <end position="26"/>
    </location>
</feature>
<dbReference type="Pfam" id="PF13349">
    <property type="entry name" value="DUF4097"/>
    <property type="match status" value="1"/>
</dbReference>
<proteinExistence type="predicted"/>
<keyword evidence="2" id="KW-0472">Membrane</keyword>
<evidence type="ECO:0000313" key="5">
    <source>
        <dbReference type="Proteomes" id="UP000250434"/>
    </source>
</evidence>
<keyword evidence="2" id="KW-1133">Transmembrane helix</keyword>
<evidence type="ECO:0000259" key="3">
    <source>
        <dbReference type="Pfam" id="PF13349"/>
    </source>
</evidence>
<name>A0A344LED2_9PSEU</name>
<gene>
    <name evidence="4" type="ORF">A4R43_31380</name>
</gene>
<keyword evidence="5" id="KW-1185">Reference proteome</keyword>
<dbReference type="RefSeq" id="WP_113695458.1">
    <property type="nucleotide sequence ID" value="NZ_CP015163.1"/>
</dbReference>
<keyword evidence="2" id="KW-0812">Transmembrane</keyword>
<accession>A0A344LED2</accession>
<dbReference type="Proteomes" id="UP000250434">
    <property type="component" value="Chromosome"/>
</dbReference>
<sequence>MGRPGLAIGGIALIVAGAAIGFGWWWPSTSEATAQVDQRIQRVRLAVDSGDVHIRAADVQQSTVVQRFDYRWGEPEQSYSVDGEDLVLADCGNWCSVDYDVVVPFGTTVSGDTDSGELVLTGVAAADVTADSGSVDVRDVPGAVTVQVSSGDVTLAGIGDAVKVVANSGAVQGTGLRGRVDAQADSGDIELVMAAAQEVRAQADSGSVEVTVPPGSYRVDGDTDSGSRDISIPTGGGGTSVLLQLDTDSGDVTVRQA</sequence>
<reference evidence="4 5" key="1">
    <citation type="submission" date="2016-04" db="EMBL/GenBank/DDBJ databases">
        <title>Complete genome sequence and analysis of deep-sea sediment isolate, Amycolatopsis sp. WP1.</title>
        <authorList>
            <person name="Wang H."/>
            <person name="Chen S."/>
            <person name="Wu Q."/>
        </authorList>
    </citation>
    <scope>NUCLEOTIDE SEQUENCE [LARGE SCALE GENOMIC DNA]</scope>
    <source>
        <strain evidence="4 5">WP1</strain>
    </source>
</reference>
<dbReference type="OrthoDB" id="4331847at2"/>
<dbReference type="InterPro" id="IPR025164">
    <property type="entry name" value="Toastrack_DUF4097"/>
</dbReference>
<protein>
    <recommendedName>
        <fullName evidence="3">DUF4097 domain-containing protein</fullName>
    </recommendedName>
</protein>
<organism evidence="4 5">
    <name type="scientific">Amycolatopsis albispora</name>
    <dbReference type="NCBI Taxonomy" id="1804986"/>
    <lineage>
        <taxon>Bacteria</taxon>
        <taxon>Bacillati</taxon>
        <taxon>Actinomycetota</taxon>
        <taxon>Actinomycetes</taxon>
        <taxon>Pseudonocardiales</taxon>
        <taxon>Pseudonocardiaceae</taxon>
        <taxon>Amycolatopsis</taxon>
    </lineage>
</organism>
<evidence type="ECO:0000313" key="4">
    <source>
        <dbReference type="EMBL" id="AXB46406.1"/>
    </source>
</evidence>
<evidence type="ECO:0000256" key="1">
    <source>
        <dbReference type="SAM" id="MobiDB-lite"/>
    </source>
</evidence>
<dbReference type="AlphaFoldDB" id="A0A344LED2"/>
<evidence type="ECO:0000256" key="2">
    <source>
        <dbReference type="SAM" id="Phobius"/>
    </source>
</evidence>
<dbReference type="KEGG" id="aab:A4R43_31380"/>
<feature type="region of interest" description="Disordered" evidence="1">
    <location>
        <begin position="218"/>
        <end position="237"/>
    </location>
</feature>